<protein>
    <submittedName>
        <fullName evidence="2">Anti-sigma factor</fullName>
    </submittedName>
</protein>
<feature type="transmembrane region" description="Helical" evidence="1">
    <location>
        <begin position="87"/>
        <end position="106"/>
    </location>
</feature>
<evidence type="ECO:0000256" key="1">
    <source>
        <dbReference type="SAM" id="Phobius"/>
    </source>
</evidence>
<organism evidence="2 3">
    <name type="scientific">Mesorhizobium marinum</name>
    <dbReference type="NCBI Taxonomy" id="3228790"/>
    <lineage>
        <taxon>Bacteria</taxon>
        <taxon>Pseudomonadati</taxon>
        <taxon>Pseudomonadota</taxon>
        <taxon>Alphaproteobacteria</taxon>
        <taxon>Hyphomicrobiales</taxon>
        <taxon>Phyllobacteriaceae</taxon>
        <taxon>Mesorhizobium</taxon>
    </lineage>
</organism>
<dbReference type="RefSeq" id="WP_367723825.1">
    <property type="nucleotide sequence ID" value="NZ_JBFOCH010000035.1"/>
</dbReference>
<accession>A0ABV3R0X4</accession>
<evidence type="ECO:0000313" key="3">
    <source>
        <dbReference type="Proteomes" id="UP001556196"/>
    </source>
</evidence>
<reference evidence="2 3" key="1">
    <citation type="submission" date="2024-06" db="EMBL/GenBank/DDBJ databases">
        <authorList>
            <person name="Tuo L."/>
        </authorList>
    </citation>
    <scope>NUCLEOTIDE SEQUENCE [LARGE SCALE GENOMIC DNA]</scope>
    <source>
        <strain evidence="2 3">ZMM04-5</strain>
    </source>
</reference>
<keyword evidence="1" id="KW-1133">Transmembrane helix</keyword>
<keyword evidence="1" id="KW-0472">Membrane</keyword>
<dbReference type="EMBL" id="JBFOCI010000003">
    <property type="protein sequence ID" value="MEW9806695.1"/>
    <property type="molecule type" value="Genomic_DNA"/>
</dbReference>
<sequence>MTRRDFTERDIHMALDGEMPQDERDDFAAWLDANPEMKSRSSRFEADRERLRASLSDVLAEPVPERLTALVAGETPKATARAPRWRMAAAAALLLALGAGGGYFAGAARLGMGSETAEDLSEAAIAAHAVYAAEQRHAVEVGAGDRDHLLGWLSSRLGLTLVAPDLSSDGFELVGGRLLPAGHRSAAMLLYEDAKGSRLSIYVTPEGAAKSWGTYDEEQGDLRAIYWLDKGWGCAVVGTLAPEKLLELGRKAYRQMLAGAGMA</sequence>
<keyword evidence="1" id="KW-0812">Transmembrane</keyword>
<keyword evidence="3" id="KW-1185">Reference proteome</keyword>
<proteinExistence type="predicted"/>
<name>A0ABV3R0X4_9HYPH</name>
<gene>
    <name evidence="2" type="ORF">ABUE31_11935</name>
</gene>
<comment type="caution">
    <text evidence="2">The sequence shown here is derived from an EMBL/GenBank/DDBJ whole genome shotgun (WGS) entry which is preliminary data.</text>
</comment>
<evidence type="ECO:0000313" key="2">
    <source>
        <dbReference type="EMBL" id="MEW9806695.1"/>
    </source>
</evidence>
<dbReference type="Proteomes" id="UP001556196">
    <property type="component" value="Unassembled WGS sequence"/>
</dbReference>